<accession>A0ACC0UYS7</accession>
<evidence type="ECO:0000313" key="1">
    <source>
        <dbReference type="EMBL" id="KAI9899304.1"/>
    </source>
</evidence>
<keyword evidence="2" id="KW-1185">Reference proteome</keyword>
<name>A0ACC0UYS7_9HYPO</name>
<comment type="caution">
    <text evidence="1">The sequence shown here is derived from an EMBL/GenBank/DDBJ whole genome shotgun (WGS) entry which is preliminary data.</text>
</comment>
<dbReference type="Proteomes" id="UP001163324">
    <property type="component" value="Chromosome 5"/>
</dbReference>
<organism evidence="1 2">
    <name type="scientific">Trichothecium roseum</name>
    <dbReference type="NCBI Taxonomy" id="47278"/>
    <lineage>
        <taxon>Eukaryota</taxon>
        <taxon>Fungi</taxon>
        <taxon>Dikarya</taxon>
        <taxon>Ascomycota</taxon>
        <taxon>Pezizomycotina</taxon>
        <taxon>Sordariomycetes</taxon>
        <taxon>Hypocreomycetidae</taxon>
        <taxon>Hypocreales</taxon>
        <taxon>Hypocreales incertae sedis</taxon>
        <taxon>Trichothecium</taxon>
    </lineage>
</organism>
<dbReference type="EMBL" id="CM047944">
    <property type="protein sequence ID" value="KAI9899304.1"/>
    <property type="molecule type" value="Genomic_DNA"/>
</dbReference>
<gene>
    <name evidence="1" type="ORF">N3K66_005765</name>
</gene>
<evidence type="ECO:0000313" key="2">
    <source>
        <dbReference type="Proteomes" id="UP001163324"/>
    </source>
</evidence>
<proteinExistence type="predicted"/>
<protein>
    <submittedName>
        <fullName evidence="1">Uncharacterized protein</fullName>
    </submittedName>
</protein>
<sequence>MAGLPTTMRSLVAPKKGTPLEYIVTDMPVPEITEPDQVIVRTHSSTIETGEVMLNNGQLSMFHKAEFPSPLGMAGSGTVVAVGADVKTLRVGDDVYGHNVRKPMFLDPPTFFASEYARVRAANLLVKPAHVPFESAAALSGFVVTACQTIRRGLRLAGWSSLEGRTVYVPAALSGTGCVIIQVARNVFGAGRIVSTVSTAKMDLVERYLPGMVDQLIDYKKTKNLLDVVPRGSVDFAINTQLATLAPSVPLLNPHTGVLMSVTSLPTRATVLEMLGPERMPFWLGPVLDLAQWYYRWLLWGTSIRHEMVSGNPAIREDLEEAGEIIARGQVKGVVRVVPLEDIEAVRKGCNEVYTQVGGVGRMIVKVRKD</sequence>
<reference evidence="1" key="1">
    <citation type="submission" date="2022-10" db="EMBL/GenBank/DDBJ databases">
        <title>Complete Genome of Trichothecium roseum strain YXFP-22015, a Plant Pathogen Isolated from Citrus.</title>
        <authorList>
            <person name="Wang Y."/>
            <person name="Zhu L."/>
        </authorList>
    </citation>
    <scope>NUCLEOTIDE SEQUENCE</scope>
    <source>
        <strain evidence="1">YXFP-22015</strain>
    </source>
</reference>